<dbReference type="EMBL" id="PYDT01000002">
    <property type="protein sequence ID" value="THU70581.1"/>
    <property type="molecule type" value="Genomic_DNA"/>
</dbReference>
<comment type="caution">
    <text evidence="1">The sequence shown here is derived from an EMBL/GenBank/DDBJ whole genome shotgun (WGS) entry which is preliminary data.</text>
</comment>
<protein>
    <submittedName>
        <fullName evidence="1">Uncharacterized protein</fullName>
    </submittedName>
</protein>
<proteinExistence type="predicted"/>
<evidence type="ECO:0000313" key="2">
    <source>
        <dbReference type="Proteomes" id="UP000317650"/>
    </source>
</evidence>
<dbReference type="AlphaFoldDB" id="A0A4S8K6N8"/>
<keyword evidence="2" id="KW-1185">Reference proteome</keyword>
<accession>A0A4S8K6N8</accession>
<evidence type="ECO:0000313" key="1">
    <source>
        <dbReference type="EMBL" id="THU70581.1"/>
    </source>
</evidence>
<reference evidence="1 2" key="1">
    <citation type="journal article" date="2019" name="Nat. Plants">
        <title>Genome sequencing of Musa balbisiana reveals subgenome evolution and function divergence in polyploid bananas.</title>
        <authorList>
            <person name="Yao X."/>
        </authorList>
    </citation>
    <scope>NUCLEOTIDE SEQUENCE [LARGE SCALE GENOMIC DNA]</scope>
    <source>
        <strain evidence="2">cv. DH-PKW</strain>
        <tissue evidence="1">Leaves</tissue>
    </source>
</reference>
<name>A0A4S8K6N8_MUSBA</name>
<dbReference type="Proteomes" id="UP000317650">
    <property type="component" value="Chromosome 8"/>
</dbReference>
<sequence>MGKSPGRWIKTLLFGKKSRSHAKGRGASKAATDRGYNCGEEPVLAVNSPLISEPPPVSGLISLRTRRNHQN</sequence>
<gene>
    <name evidence="1" type="ORF">C4D60_Mb08t26500</name>
</gene>
<organism evidence="1 2">
    <name type="scientific">Musa balbisiana</name>
    <name type="common">Banana</name>
    <dbReference type="NCBI Taxonomy" id="52838"/>
    <lineage>
        <taxon>Eukaryota</taxon>
        <taxon>Viridiplantae</taxon>
        <taxon>Streptophyta</taxon>
        <taxon>Embryophyta</taxon>
        <taxon>Tracheophyta</taxon>
        <taxon>Spermatophyta</taxon>
        <taxon>Magnoliopsida</taxon>
        <taxon>Liliopsida</taxon>
        <taxon>Zingiberales</taxon>
        <taxon>Musaceae</taxon>
        <taxon>Musa</taxon>
    </lineage>
</organism>